<dbReference type="OrthoDB" id="528882at2759"/>
<accession>A0A835XJH2</accession>
<feature type="domain" description="WSC" evidence="1">
    <location>
        <begin position="68"/>
        <end position="160"/>
    </location>
</feature>
<protein>
    <recommendedName>
        <fullName evidence="1">WSC domain-containing protein</fullName>
    </recommendedName>
</protein>
<dbReference type="Pfam" id="PF01822">
    <property type="entry name" value="WSC"/>
    <property type="match status" value="1"/>
</dbReference>
<comment type="caution">
    <text evidence="2">The sequence shown here is derived from an EMBL/GenBank/DDBJ whole genome shotgun (WGS) entry which is preliminary data.</text>
</comment>
<dbReference type="Gene3D" id="3.50.4.10">
    <property type="entry name" value="Hepatocyte Growth Factor"/>
    <property type="match status" value="1"/>
</dbReference>
<reference evidence="2" key="1">
    <citation type="journal article" date="2020" name="bioRxiv">
        <title>Comparative genomics of Chlamydomonas.</title>
        <authorList>
            <person name="Craig R.J."/>
            <person name="Hasan A.R."/>
            <person name="Ness R.W."/>
            <person name="Keightley P.D."/>
        </authorList>
    </citation>
    <scope>NUCLEOTIDE SEQUENCE</scope>
    <source>
        <strain evidence="2">CCAP 11/70</strain>
    </source>
</reference>
<evidence type="ECO:0000313" key="2">
    <source>
        <dbReference type="EMBL" id="KAG2485882.1"/>
    </source>
</evidence>
<dbReference type="PROSITE" id="PS51212">
    <property type="entry name" value="WSC"/>
    <property type="match status" value="1"/>
</dbReference>
<sequence length="424" mass="44153">MDYGAGGSEFQTLRNVPSADACCAGCGTTADCAYWVFRHSNGDCYLKRDQGATNFFASSGLSAGAKPAAGYVGCYNDDGSRRLPVRLASDPSMTTTKCRDLAASAGLSLYGTQYGAECYGGSDETRATSLGPSTGCNMGCAGASTETCGGGWANSVYRRSTVSGNKLGCYKKSYGRGVGVLPNACPSGTEQSGLLCYPPCQAGYTGVGPVCWQNCPSNFRDDGAFCAKPAAYGRGTGYALWDQWKCVRDNPQGCELNGWLYYPKCAAGFYAFGCCICSPLCPSGMTDIGVSCAKQSYGRTAGVPMICSSDLQQDAGLCYPKCNTGYDGIGPVCWQSASGGCPTAYPNSCGLFCTKSSETCTQVEKDIGLKTGYLAGSYAFLLACAGTTFATFGAAAACFGPALVTFGATYADNALYWTDNFEFC</sequence>
<dbReference type="AlphaFoldDB" id="A0A835XJH2"/>
<proteinExistence type="predicted"/>
<evidence type="ECO:0000313" key="3">
    <source>
        <dbReference type="Proteomes" id="UP000612055"/>
    </source>
</evidence>
<dbReference type="SMART" id="SM00321">
    <property type="entry name" value="WSC"/>
    <property type="match status" value="1"/>
</dbReference>
<dbReference type="PANTHER" id="PTHR34859">
    <property type="entry name" value="UNNAMED PRODUCT"/>
    <property type="match status" value="1"/>
</dbReference>
<dbReference type="PANTHER" id="PTHR34859:SF2">
    <property type="entry name" value="LYSM DOMAIN-CONTAINING PROTEIN"/>
    <property type="match status" value="1"/>
</dbReference>
<name>A0A835XJH2_9CHLO</name>
<keyword evidence="3" id="KW-1185">Reference proteome</keyword>
<organism evidence="2 3">
    <name type="scientific">Edaphochlamys debaryana</name>
    <dbReference type="NCBI Taxonomy" id="47281"/>
    <lineage>
        <taxon>Eukaryota</taxon>
        <taxon>Viridiplantae</taxon>
        <taxon>Chlorophyta</taxon>
        <taxon>core chlorophytes</taxon>
        <taxon>Chlorophyceae</taxon>
        <taxon>CS clade</taxon>
        <taxon>Chlamydomonadales</taxon>
        <taxon>Chlamydomonadales incertae sedis</taxon>
        <taxon>Edaphochlamys</taxon>
    </lineage>
</organism>
<dbReference type="InterPro" id="IPR002889">
    <property type="entry name" value="WSC_carb-bd"/>
</dbReference>
<dbReference type="Proteomes" id="UP000612055">
    <property type="component" value="Unassembled WGS sequence"/>
</dbReference>
<evidence type="ECO:0000259" key="1">
    <source>
        <dbReference type="PROSITE" id="PS51212"/>
    </source>
</evidence>
<gene>
    <name evidence="2" type="ORF">HYH03_015465</name>
</gene>
<dbReference type="EMBL" id="JAEHOE010000121">
    <property type="protein sequence ID" value="KAG2485882.1"/>
    <property type="molecule type" value="Genomic_DNA"/>
</dbReference>